<comment type="caution">
    <text evidence="1">The sequence shown here is derived from an EMBL/GenBank/DDBJ whole genome shotgun (WGS) entry which is preliminary data.</text>
</comment>
<dbReference type="AlphaFoldDB" id="A0A7J0HEB3"/>
<keyword evidence="2" id="KW-1185">Reference proteome</keyword>
<organism evidence="1 2">
    <name type="scientific">Actinidia rufa</name>
    <dbReference type="NCBI Taxonomy" id="165716"/>
    <lineage>
        <taxon>Eukaryota</taxon>
        <taxon>Viridiplantae</taxon>
        <taxon>Streptophyta</taxon>
        <taxon>Embryophyta</taxon>
        <taxon>Tracheophyta</taxon>
        <taxon>Spermatophyta</taxon>
        <taxon>Magnoliopsida</taxon>
        <taxon>eudicotyledons</taxon>
        <taxon>Gunneridae</taxon>
        <taxon>Pentapetalae</taxon>
        <taxon>asterids</taxon>
        <taxon>Ericales</taxon>
        <taxon>Actinidiaceae</taxon>
        <taxon>Actinidia</taxon>
    </lineage>
</organism>
<protein>
    <submittedName>
        <fullName evidence="1">Uncharacterized protein</fullName>
    </submittedName>
</protein>
<name>A0A7J0HEB3_9ERIC</name>
<dbReference type="EMBL" id="BJWL01000029">
    <property type="protein sequence ID" value="GFZ21457.1"/>
    <property type="molecule type" value="Genomic_DNA"/>
</dbReference>
<dbReference type="Proteomes" id="UP000585474">
    <property type="component" value="Unassembled WGS sequence"/>
</dbReference>
<evidence type="ECO:0000313" key="2">
    <source>
        <dbReference type="Proteomes" id="UP000585474"/>
    </source>
</evidence>
<evidence type="ECO:0000313" key="1">
    <source>
        <dbReference type="EMBL" id="GFZ21457.1"/>
    </source>
</evidence>
<sequence>MTSCTLISPTINSSKAARVIFPGGENPTVLGTGDGGGADARAPGLLFSQLSIVDRQPAILTARCGRGPGVLPPVRHVPDEASQLRRHHGRRGGDFHDGEIAREADLQCRKRASYAGVRRGFDGG</sequence>
<reference evidence="1 2" key="1">
    <citation type="submission" date="2019-07" db="EMBL/GenBank/DDBJ databases">
        <title>De Novo Assembly of kiwifruit Actinidia rufa.</title>
        <authorList>
            <person name="Sugita-Konishi S."/>
            <person name="Sato K."/>
            <person name="Mori E."/>
            <person name="Abe Y."/>
            <person name="Kisaki G."/>
            <person name="Hamano K."/>
            <person name="Suezawa K."/>
            <person name="Otani M."/>
            <person name="Fukuda T."/>
            <person name="Manabe T."/>
            <person name="Gomi K."/>
            <person name="Tabuchi M."/>
            <person name="Akimitsu K."/>
            <person name="Kataoka I."/>
        </authorList>
    </citation>
    <scope>NUCLEOTIDE SEQUENCE [LARGE SCALE GENOMIC DNA]</scope>
    <source>
        <strain evidence="2">cv. Fuchu</strain>
    </source>
</reference>
<accession>A0A7J0HEB3</accession>
<proteinExistence type="predicted"/>
<gene>
    <name evidence="1" type="ORF">Acr_29g0006190</name>
</gene>